<evidence type="ECO:0000313" key="2">
    <source>
        <dbReference type="Proteomes" id="UP000618931"/>
    </source>
</evidence>
<gene>
    <name evidence="1" type="ORF">I2H31_11700</name>
</gene>
<proteinExistence type="predicted"/>
<reference evidence="1 2" key="1">
    <citation type="submission" date="2020-11" db="EMBL/GenBank/DDBJ databases">
        <authorList>
            <person name="Kim M.K."/>
        </authorList>
    </citation>
    <scope>NUCLEOTIDE SEQUENCE [LARGE SCALE GENOMIC DNA]</scope>
    <source>
        <strain evidence="1 2">BT662</strain>
    </source>
</reference>
<name>A0ABS0I4Q0_9BACT</name>
<accession>A0ABS0I4Q0</accession>
<dbReference type="Proteomes" id="UP000618931">
    <property type="component" value="Unassembled WGS sequence"/>
</dbReference>
<keyword evidence="2" id="KW-1185">Reference proteome</keyword>
<dbReference type="InterPro" id="IPR026349">
    <property type="entry name" value="CHP04255"/>
</dbReference>
<dbReference type="RefSeq" id="WP_196293225.1">
    <property type="nucleotide sequence ID" value="NZ_JADQDM010000005.1"/>
</dbReference>
<organism evidence="1 2">
    <name type="scientific">Hymenobacter ruricola</name>
    <dbReference type="NCBI Taxonomy" id="2791023"/>
    <lineage>
        <taxon>Bacteria</taxon>
        <taxon>Pseudomonadati</taxon>
        <taxon>Bacteroidota</taxon>
        <taxon>Cytophagia</taxon>
        <taxon>Cytophagales</taxon>
        <taxon>Hymenobacteraceae</taxon>
        <taxon>Hymenobacter</taxon>
    </lineage>
</organism>
<dbReference type="NCBIfam" id="TIGR04255">
    <property type="entry name" value="sporadTIGR04255"/>
    <property type="match status" value="1"/>
</dbReference>
<protein>
    <submittedName>
        <fullName evidence="1">TIGR04255 family protein</fullName>
    </submittedName>
</protein>
<comment type="caution">
    <text evidence="1">The sequence shown here is derived from an EMBL/GenBank/DDBJ whole genome shotgun (WGS) entry which is preliminary data.</text>
</comment>
<sequence length="248" mass="27662">MRNFLRTVVFQVKFPTIENFAARQSEIQDAVKSTFFVAATDEQTFQITLDSGTPVITPAEGVPGTMEFHDTSRQKIFNVSNDTLSLTISGAAYTNFRQVQNDLNASIYAVTELLQIKTFSRVAIRKINLVSARSKVVSPKAKEMIKGVFNNDLLTSVFNMPAAEHLLTSITNSRFVEGDNTLNIVYGLLPKQDFEPDSSHLLLDIDLFNSSTHSSIEEIKSNFNLINDAIYNIFIWSLQPSLISILSA</sequence>
<evidence type="ECO:0000313" key="1">
    <source>
        <dbReference type="EMBL" id="MBF9221766.1"/>
    </source>
</evidence>
<dbReference type="EMBL" id="JADQDM010000005">
    <property type="protein sequence ID" value="MBF9221766.1"/>
    <property type="molecule type" value="Genomic_DNA"/>
</dbReference>